<sequence length="95" mass="10532">MIKNARFGGKSAHVWLVLRQRLHVCGFKYKALCPTSIFSTKLANVYKVYRSEIILILTDNVLIHLPSNEPFDGGGGYELASGSLCRFQGNSNVSN</sequence>
<dbReference type="AlphaFoldDB" id="A0AAV3ZKX0"/>
<protein>
    <submittedName>
        <fullName evidence="1">Uncharacterized protein</fullName>
    </submittedName>
</protein>
<keyword evidence="2" id="KW-1185">Reference proteome</keyword>
<accession>A0AAV3ZKX0</accession>
<organism evidence="1 2">
    <name type="scientific">Plakobranchus ocellatus</name>
    <dbReference type="NCBI Taxonomy" id="259542"/>
    <lineage>
        <taxon>Eukaryota</taxon>
        <taxon>Metazoa</taxon>
        <taxon>Spiralia</taxon>
        <taxon>Lophotrochozoa</taxon>
        <taxon>Mollusca</taxon>
        <taxon>Gastropoda</taxon>
        <taxon>Heterobranchia</taxon>
        <taxon>Euthyneura</taxon>
        <taxon>Panpulmonata</taxon>
        <taxon>Sacoglossa</taxon>
        <taxon>Placobranchoidea</taxon>
        <taxon>Plakobranchidae</taxon>
        <taxon>Plakobranchus</taxon>
    </lineage>
</organism>
<gene>
    <name evidence="1" type="ORF">PoB_002165800</name>
</gene>
<evidence type="ECO:0000313" key="1">
    <source>
        <dbReference type="EMBL" id="GFN95152.1"/>
    </source>
</evidence>
<evidence type="ECO:0000313" key="2">
    <source>
        <dbReference type="Proteomes" id="UP000735302"/>
    </source>
</evidence>
<dbReference type="EMBL" id="BLXT01002484">
    <property type="protein sequence ID" value="GFN95152.1"/>
    <property type="molecule type" value="Genomic_DNA"/>
</dbReference>
<reference evidence="1 2" key="1">
    <citation type="journal article" date="2021" name="Elife">
        <title>Chloroplast acquisition without the gene transfer in kleptoplastic sea slugs, Plakobranchus ocellatus.</title>
        <authorList>
            <person name="Maeda T."/>
            <person name="Takahashi S."/>
            <person name="Yoshida T."/>
            <person name="Shimamura S."/>
            <person name="Takaki Y."/>
            <person name="Nagai Y."/>
            <person name="Toyoda A."/>
            <person name="Suzuki Y."/>
            <person name="Arimoto A."/>
            <person name="Ishii H."/>
            <person name="Satoh N."/>
            <person name="Nishiyama T."/>
            <person name="Hasebe M."/>
            <person name="Maruyama T."/>
            <person name="Minagawa J."/>
            <person name="Obokata J."/>
            <person name="Shigenobu S."/>
        </authorList>
    </citation>
    <scope>NUCLEOTIDE SEQUENCE [LARGE SCALE GENOMIC DNA]</scope>
</reference>
<dbReference type="Proteomes" id="UP000735302">
    <property type="component" value="Unassembled WGS sequence"/>
</dbReference>
<proteinExistence type="predicted"/>
<name>A0AAV3ZKX0_9GAST</name>
<comment type="caution">
    <text evidence="1">The sequence shown here is derived from an EMBL/GenBank/DDBJ whole genome shotgun (WGS) entry which is preliminary data.</text>
</comment>